<dbReference type="GO" id="GO:0003723">
    <property type="term" value="F:RNA binding"/>
    <property type="evidence" value="ECO:0007669"/>
    <property type="project" value="UniProtKB-UniRule"/>
</dbReference>
<dbReference type="InterPro" id="IPR014001">
    <property type="entry name" value="Helicase_ATP-bd"/>
</dbReference>
<evidence type="ECO:0000256" key="2">
    <source>
        <dbReference type="ARBA" id="ARBA00022801"/>
    </source>
</evidence>
<dbReference type="Pfam" id="PF00270">
    <property type="entry name" value="DEAD"/>
    <property type="match status" value="1"/>
</dbReference>
<dbReference type="InterPro" id="IPR027417">
    <property type="entry name" value="P-loop_NTPase"/>
</dbReference>
<dbReference type="InterPro" id="IPR011545">
    <property type="entry name" value="DEAD/DEAH_box_helicase_dom"/>
</dbReference>
<accession>A0A3B0MFW6</accession>
<organism evidence="8">
    <name type="scientific">Theileria annulata</name>
    <dbReference type="NCBI Taxonomy" id="5874"/>
    <lineage>
        <taxon>Eukaryota</taxon>
        <taxon>Sar</taxon>
        <taxon>Alveolata</taxon>
        <taxon>Apicomplexa</taxon>
        <taxon>Aconoidasida</taxon>
        <taxon>Piroplasmida</taxon>
        <taxon>Theileriidae</taxon>
        <taxon>Theileria</taxon>
    </lineage>
</organism>
<comment type="domain">
    <text evidence="5">The Q motif is unique to and characteristic of the DEAD box family of RNA helicases and controls ATP binding and hydrolysis.</text>
</comment>
<dbReference type="InterPro" id="IPR001650">
    <property type="entry name" value="Helicase_C-like"/>
</dbReference>
<comment type="catalytic activity">
    <reaction evidence="5">
        <text>ATP + H2O = ADP + phosphate + H(+)</text>
        <dbReference type="Rhea" id="RHEA:13065"/>
        <dbReference type="ChEBI" id="CHEBI:15377"/>
        <dbReference type="ChEBI" id="CHEBI:15378"/>
        <dbReference type="ChEBI" id="CHEBI:30616"/>
        <dbReference type="ChEBI" id="CHEBI:43474"/>
        <dbReference type="ChEBI" id="CHEBI:456216"/>
        <dbReference type="EC" id="3.6.4.13"/>
    </reaction>
</comment>
<name>A0A3B0MFW6_THEAN</name>
<protein>
    <recommendedName>
        <fullName evidence="5">ATP-dependent RNA helicase</fullName>
        <ecNumber evidence="5">3.6.4.13</ecNumber>
    </recommendedName>
</protein>
<keyword evidence="4 5" id="KW-0694">RNA-binding</keyword>
<evidence type="ECO:0000256" key="3">
    <source>
        <dbReference type="ARBA" id="ARBA00022840"/>
    </source>
</evidence>
<dbReference type="CDD" id="cd18787">
    <property type="entry name" value="SF2_C_DEAD"/>
    <property type="match status" value="1"/>
</dbReference>
<gene>
    <name evidence="8" type="ORF">TAT_000041000</name>
    <name evidence="9" type="ORF">TAV_000040600</name>
</gene>
<dbReference type="GO" id="GO:0016787">
    <property type="term" value="F:hydrolase activity"/>
    <property type="evidence" value="ECO:0007669"/>
    <property type="project" value="UniProtKB-KW"/>
</dbReference>
<dbReference type="VEuPathDB" id="PiroplasmaDB:TA21010"/>
<dbReference type="GO" id="GO:0005524">
    <property type="term" value="F:ATP binding"/>
    <property type="evidence" value="ECO:0007669"/>
    <property type="project" value="UniProtKB-UniRule"/>
</dbReference>
<comment type="similarity">
    <text evidence="5">Belongs to the DEAD box helicase family.</text>
</comment>
<dbReference type="PROSITE" id="PS51192">
    <property type="entry name" value="HELICASE_ATP_BIND_1"/>
    <property type="match status" value="1"/>
</dbReference>
<evidence type="ECO:0000256" key="1">
    <source>
        <dbReference type="ARBA" id="ARBA00022741"/>
    </source>
</evidence>
<keyword evidence="5 8" id="KW-0347">Helicase</keyword>
<dbReference type="EMBL" id="UIVT01000001">
    <property type="protein sequence ID" value="SVP88550.1"/>
    <property type="molecule type" value="Genomic_DNA"/>
</dbReference>
<dbReference type="EC" id="3.6.4.13" evidence="5"/>
<evidence type="ECO:0000256" key="5">
    <source>
        <dbReference type="RuleBase" id="RU365068"/>
    </source>
</evidence>
<evidence type="ECO:0000313" key="8">
    <source>
        <dbReference type="EMBL" id="SVP88550.1"/>
    </source>
</evidence>
<proteinExistence type="inferred from homology"/>
<comment type="function">
    <text evidence="5">RNA helicase.</text>
</comment>
<dbReference type="SMART" id="SM00487">
    <property type="entry name" value="DEXDc"/>
    <property type="match status" value="1"/>
</dbReference>
<reference evidence="8" key="1">
    <citation type="submission" date="2018-07" db="EMBL/GenBank/DDBJ databases">
        <authorList>
            <person name="Quirk P.G."/>
            <person name="Krulwich T.A."/>
        </authorList>
    </citation>
    <scope>NUCLEOTIDE SEQUENCE</scope>
    <source>
        <strain evidence="8">Anand</strain>
    </source>
</reference>
<keyword evidence="1 5" id="KW-0547">Nucleotide-binding</keyword>
<dbReference type="EMBL" id="UIVS01000001">
    <property type="protein sequence ID" value="SVP89709.1"/>
    <property type="molecule type" value="Genomic_DNA"/>
</dbReference>
<dbReference type="PANTHER" id="PTHR24031">
    <property type="entry name" value="RNA HELICASE"/>
    <property type="match status" value="1"/>
</dbReference>
<dbReference type="AlphaFoldDB" id="A0A3B0MFW6"/>
<dbReference type="SMART" id="SM00490">
    <property type="entry name" value="HELICc"/>
    <property type="match status" value="1"/>
</dbReference>
<evidence type="ECO:0000313" key="9">
    <source>
        <dbReference type="EMBL" id="SVP89709.1"/>
    </source>
</evidence>
<feature type="domain" description="Helicase C-terminal" evidence="7">
    <location>
        <begin position="281"/>
        <end position="457"/>
    </location>
</feature>
<sequence length="503" mass="57921">MATALEDLKLNPLWVYRFSNYTNESSGVSANELLRTWNFQPHLMNVIREKKINQFFPVQEKSIPLLINNTYRDKYSVLSCDFIITAPTGQGKTLCYALPLIYNILNLKENRLVSLIIVPSRELVKQIYEVFSWFTDSKTTVNDLKGPSLKARVFYGDRSFVKCHDMLVNDPPHIAICTPGVLVEYSVDFQREFYDTFEHLKWIVIDEVDTMLNQTFYEWVDVVVDLVNRLKSKEPNQSLGVPQKILVSATVPLKSHDIELLELNRPILLRLKESIYKLPENLKQSYVVCSNRPVSLEFLKLMAFLYKDVAGNVLVFFSKVQTCHKITRLMQIYNLKHGGGFKAIELTGRMPQKQRNNAIKTYKDEDRVCLLCSDVASRGMDLSNTNVVVSYDFPNKLSSYIHRAGRTARGNNKGTFCVFVSNQTEKKFHNFMNKLKIDEEKLKKIELDIVLSQKKVEEINESYKLILEMTGKALELESSGELEYSSDLNGSLELLKPNTKTEE</sequence>
<dbReference type="SUPFAM" id="SSF52540">
    <property type="entry name" value="P-loop containing nucleoside triphosphate hydrolases"/>
    <property type="match status" value="1"/>
</dbReference>
<dbReference type="Pfam" id="PF00271">
    <property type="entry name" value="Helicase_C"/>
    <property type="match status" value="1"/>
</dbReference>
<keyword evidence="3 5" id="KW-0067">ATP-binding</keyword>
<evidence type="ECO:0000259" key="6">
    <source>
        <dbReference type="PROSITE" id="PS51192"/>
    </source>
</evidence>
<feature type="domain" description="Helicase ATP-binding" evidence="6">
    <location>
        <begin position="73"/>
        <end position="269"/>
    </location>
</feature>
<dbReference type="PROSITE" id="PS51194">
    <property type="entry name" value="HELICASE_CTER"/>
    <property type="match status" value="1"/>
</dbReference>
<dbReference type="Gene3D" id="3.40.50.300">
    <property type="entry name" value="P-loop containing nucleotide triphosphate hydrolases"/>
    <property type="match status" value="2"/>
</dbReference>
<evidence type="ECO:0000259" key="7">
    <source>
        <dbReference type="PROSITE" id="PS51194"/>
    </source>
</evidence>
<keyword evidence="2 5" id="KW-0378">Hydrolase</keyword>
<evidence type="ECO:0000256" key="4">
    <source>
        <dbReference type="ARBA" id="ARBA00022884"/>
    </source>
</evidence>
<dbReference type="GO" id="GO:0003724">
    <property type="term" value="F:RNA helicase activity"/>
    <property type="evidence" value="ECO:0007669"/>
    <property type="project" value="UniProtKB-EC"/>
</dbReference>